<proteinExistence type="predicted"/>
<comment type="subcellular location">
    <subcellularLocation>
        <location evidence="1">Membrane</location>
        <topology evidence="1">Multi-pass membrane protein</topology>
    </subcellularLocation>
</comment>
<evidence type="ECO:0000313" key="9">
    <source>
        <dbReference type="Proteomes" id="UP000245252"/>
    </source>
</evidence>
<gene>
    <name evidence="8" type="ORF">DEM27_19185</name>
</gene>
<comment type="caution">
    <text evidence="8">The sequence shown here is derived from an EMBL/GenBank/DDBJ whole genome shotgun (WGS) entry which is preliminary data.</text>
</comment>
<evidence type="ECO:0000313" key="8">
    <source>
        <dbReference type="EMBL" id="PWE54643.1"/>
    </source>
</evidence>
<protein>
    <submittedName>
        <fullName evidence="8">MFS transporter</fullName>
    </submittedName>
</protein>
<name>A0A2U2DMX0_9HYPH</name>
<dbReference type="GO" id="GO:0022857">
    <property type="term" value="F:transmembrane transporter activity"/>
    <property type="evidence" value="ECO:0007669"/>
    <property type="project" value="InterPro"/>
</dbReference>
<accession>A0A2U2DMX0</accession>
<dbReference type="EMBL" id="QFBC01000009">
    <property type="protein sequence ID" value="PWE54643.1"/>
    <property type="molecule type" value="Genomic_DNA"/>
</dbReference>
<feature type="transmembrane region" description="Helical" evidence="5">
    <location>
        <begin position="174"/>
        <end position="195"/>
    </location>
</feature>
<sequence length="399" mass="39885">MPAAPSFRVAALPMLFALMANAAAQAFTLVVLPPLGRSLGFTDIQTGALLGLSALVLLVAAPIGGTLSESFGRKPVLLVALAAASAGPALSALVIGARLNGAITAMAALGLLFGIRFLQSAFAAGLLPAAQAFMADSTKAEQRAEGMGLLGAAYGIGAVAGAACAFAIGGTAPVAAFAALSATVTAGFLAVWTMLREPAPNRMNAMEKTPLSLTRLLPNLTVTFLAITVYGIVQHVTALRLQDGFGLDVANSISRAGVTLMGAALSMALVQTFALRWLRWPATRLMLAGAGVALVVMTVAATAQSWPLLAAAIILFGAALGLLLPGNLASLSLAAGVQAQGRAAGINAVAQGLGMAAGPIAGATLHGLAVTAPFLASCLLLAMVLAAPLLASPRRRQPA</sequence>
<feature type="transmembrane region" description="Helical" evidence="5">
    <location>
        <begin position="253"/>
        <end position="278"/>
    </location>
</feature>
<keyword evidence="3 5" id="KW-1133">Transmembrane helix</keyword>
<feature type="signal peptide" evidence="6">
    <location>
        <begin position="1"/>
        <end position="22"/>
    </location>
</feature>
<feature type="transmembrane region" description="Helical" evidence="5">
    <location>
        <begin position="309"/>
        <end position="331"/>
    </location>
</feature>
<dbReference type="AlphaFoldDB" id="A0A2U2DMX0"/>
<dbReference type="Pfam" id="PF07690">
    <property type="entry name" value="MFS_1"/>
    <property type="match status" value="1"/>
</dbReference>
<evidence type="ECO:0000256" key="2">
    <source>
        <dbReference type="ARBA" id="ARBA00022692"/>
    </source>
</evidence>
<dbReference type="InterPro" id="IPR020846">
    <property type="entry name" value="MFS_dom"/>
</dbReference>
<keyword evidence="2 5" id="KW-0812">Transmembrane</keyword>
<feature type="transmembrane region" description="Helical" evidence="5">
    <location>
        <begin position="44"/>
        <end position="64"/>
    </location>
</feature>
<evidence type="ECO:0000256" key="5">
    <source>
        <dbReference type="SAM" id="Phobius"/>
    </source>
</evidence>
<dbReference type="SUPFAM" id="SSF103473">
    <property type="entry name" value="MFS general substrate transporter"/>
    <property type="match status" value="1"/>
</dbReference>
<feature type="domain" description="Major facilitator superfamily (MFS) profile" evidence="7">
    <location>
        <begin position="6"/>
        <end position="396"/>
    </location>
</feature>
<dbReference type="PROSITE" id="PS00216">
    <property type="entry name" value="SUGAR_TRANSPORT_1"/>
    <property type="match status" value="1"/>
</dbReference>
<keyword evidence="6" id="KW-0732">Signal</keyword>
<evidence type="ECO:0000256" key="3">
    <source>
        <dbReference type="ARBA" id="ARBA00022989"/>
    </source>
</evidence>
<keyword evidence="4 5" id="KW-0472">Membrane</keyword>
<dbReference type="OrthoDB" id="65739at2"/>
<feature type="transmembrane region" description="Helical" evidence="5">
    <location>
        <begin position="285"/>
        <end position="303"/>
    </location>
</feature>
<dbReference type="InterPro" id="IPR011701">
    <property type="entry name" value="MFS"/>
</dbReference>
<feature type="transmembrane region" description="Helical" evidence="5">
    <location>
        <begin position="76"/>
        <end position="97"/>
    </location>
</feature>
<evidence type="ECO:0000256" key="6">
    <source>
        <dbReference type="SAM" id="SignalP"/>
    </source>
</evidence>
<evidence type="ECO:0000256" key="4">
    <source>
        <dbReference type="ARBA" id="ARBA00023136"/>
    </source>
</evidence>
<evidence type="ECO:0000259" key="7">
    <source>
        <dbReference type="PROSITE" id="PS50850"/>
    </source>
</evidence>
<dbReference type="Gene3D" id="1.20.1250.20">
    <property type="entry name" value="MFS general substrate transporter like domains"/>
    <property type="match status" value="1"/>
</dbReference>
<dbReference type="InterPro" id="IPR036259">
    <property type="entry name" value="MFS_trans_sf"/>
</dbReference>
<reference evidence="8 9" key="1">
    <citation type="submission" date="2018-05" db="EMBL/GenBank/DDBJ databases">
        <title>The draft genome of strain NS-104.</title>
        <authorList>
            <person name="Hang P."/>
            <person name="Jiang J."/>
        </authorList>
    </citation>
    <scope>NUCLEOTIDE SEQUENCE [LARGE SCALE GENOMIC DNA]</scope>
    <source>
        <strain evidence="8 9">NS-104</strain>
    </source>
</reference>
<feature type="transmembrane region" description="Helical" evidence="5">
    <location>
        <begin position="148"/>
        <end position="168"/>
    </location>
</feature>
<organism evidence="8 9">
    <name type="scientific">Metarhizobium album</name>
    <dbReference type="NCBI Taxonomy" id="2182425"/>
    <lineage>
        <taxon>Bacteria</taxon>
        <taxon>Pseudomonadati</taxon>
        <taxon>Pseudomonadota</taxon>
        <taxon>Alphaproteobacteria</taxon>
        <taxon>Hyphomicrobiales</taxon>
        <taxon>Rhizobiaceae</taxon>
        <taxon>Metarhizobium</taxon>
    </lineage>
</organism>
<dbReference type="PROSITE" id="PS50850">
    <property type="entry name" value="MFS"/>
    <property type="match status" value="1"/>
</dbReference>
<feature type="transmembrane region" description="Helical" evidence="5">
    <location>
        <begin position="343"/>
        <end position="362"/>
    </location>
</feature>
<evidence type="ECO:0000256" key="1">
    <source>
        <dbReference type="ARBA" id="ARBA00004141"/>
    </source>
</evidence>
<dbReference type="Proteomes" id="UP000245252">
    <property type="component" value="Unassembled WGS sequence"/>
</dbReference>
<keyword evidence="9" id="KW-1185">Reference proteome</keyword>
<dbReference type="InterPro" id="IPR005829">
    <property type="entry name" value="Sugar_transporter_CS"/>
</dbReference>
<feature type="transmembrane region" description="Helical" evidence="5">
    <location>
        <begin position="216"/>
        <end position="233"/>
    </location>
</feature>
<feature type="transmembrane region" description="Helical" evidence="5">
    <location>
        <begin position="103"/>
        <end position="127"/>
    </location>
</feature>
<dbReference type="PANTHER" id="PTHR23546:SF1">
    <property type="entry name" value="MEMBRANE PROTEIN"/>
    <property type="match status" value="1"/>
</dbReference>
<feature type="transmembrane region" description="Helical" evidence="5">
    <location>
        <begin position="368"/>
        <end position="391"/>
    </location>
</feature>
<dbReference type="PANTHER" id="PTHR23546">
    <property type="entry name" value="TRANSPORT PROTEIN"/>
    <property type="match status" value="1"/>
</dbReference>
<feature type="chain" id="PRO_5015643359" evidence="6">
    <location>
        <begin position="23"/>
        <end position="399"/>
    </location>
</feature>
<dbReference type="RefSeq" id="WP_109459863.1">
    <property type="nucleotide sequence ID" value="NZ_QFBC01000009.1"/>
</dbReference>
<dbReference type="GO" id="GO:0016020">
    <property type="term" value="C:membrane"/>
    <property type="evidence" value="ECO:0007669"/>
    <property type="project" value="UniProtKB-SubCell"/>
</dbReference>